<dbReference type="AlphaFoldDB" id="A0A9D4GKY9"/>
<reference evidence="1" key="1">
    <citation type="journal article" date="2019" name="bioRxiv">
        <title>The Genome of the Zebra Mussel, Dreissena polymorpha: A Resource for Invasive Species Research.</title>
        <authorList>
            <person name="McCartney M.A."/>
            <person name="Auch B."/>
            <person name="Kono T."/>
            <person name="Mallez S."/>
            <person name="Zhang Y."/>
            <person name="Obille A."/>
            <person name="Becker A."/>
            <person name="Abrahante J.E."/>
            <person name="Garbe J."/>
            <person name="Badalamenti J.P."/>
            <person name="Herman A."/>
            <person name="Mangelson H."/>
            <person name="Liachko I."/>
            <person name="Sullivan S."/>
            <person name="Sone E.D."/>
            <person name="Koren S."/>
            <person name="Silverstein K.A.T."/>
            <person name="Beckman K.B."/>
            <person name="Gohl D.M."/>
        </authorList>
    </citation>
    <scope>NUCLEOTIDE SEQUENCE</scope>
    <source>
        <strain evidence="1">Duluth1</strain>
        <tissue evidence="1">Whole animal</tissue>
    </source>
</reference>
<proteinExistence type="predicted"/>
<reference evidence="1" key="2">
    <citation type="submission" date="2020-11" db="EMBL/GenBank/DDBJ databases">
        <authorList>
            <person name="McCartney M.A."/>
            <person name="Auch B."/>
            <person name="Kono T."/>
            <person name="Mallez S."/>
            <person name="Becker A."/>
            <person name="Gohl D.M."/>
            <person name="Silverstein K.A.T."/>
            <person name="Koren S."/>
            <person name="Bechman K.B."/>
            <person name="Herman A."/>
            <person name="Abrahante J.E."/>
            <person name="Garbe J."/>
        </authorList>
    </citation>
    <scope>NUCLEOTIDE SEQUENCE</scope>
    <source>
        <strain evidence="1">Duluth1</strain>
        <tissue evidence="1">Whole animal</tissue>
    </source>
</reference>
<name>A0A9D4GKY9_DREPO</name>
<organism evidence="1 2">
    <name type="scientific">Dreissena polymorpha</name>
    <name type="common">Zebra mussel</name>
    <name type="synonym">Mytilus polymorpha</name>
    <dbReference type="NCBI Taxonomy" id="45954"/>
    <lineage>
        <taxon>Eukaryota</taxon>
        <taxon>Metazoa</taxon>
        <taxon>Spiralia</taxon>
        <taxon>Lophotrochozoa</taxon>
        <taxon>Mollusca</taxon>
        <taxon>Bivalvia</taxon>
        <taxon>Autobranchia</taxon>
        <taxon>Heteroconchia</taxon>
        <taxon>Euheterodonta</taxon>
        <taxon>Imparidentia</taxon>
        <taxon>Neoheterodontei</taxon>
        <taxon>Myida</taxon>
        <taxon>Dreissenoidea</taxon>
        <taxon>Dreissenidae</taxon>
        <taxon>Dreissena</taxon>
    </lineage>
</organism>
<dbReference type="EMBL" id="JAIWYP010000005">
    <property type="protein sequence ID" value="KAH3819301.1"/>
    <property type="molecule type" value="Genomic_DNA"/>
</dbReference>
<protein>
    <submittedName>
        <fullName evidence="1">Uncharacterized protein</fullName>
    </submittedName>
</protein>
<dbReference type="Proteomes" id="UP000828390">
    <property type="component" value="Unassembled WGS sequence"/>
</dbReference>
<evidence type="ECO:0000313" key="2">
    <source>
        <dbReference type="Proteomes" id="UP000828390"/>
    </source>
</evidence>
<gene>
    <name evidence="1" type="ORF">DPMN_121035</name>
</gene>
<comment type="caution">
    <text evidence="1">The sequence shown here is derived from an EMBL/GenBank/DDBJ whole genome shotgun (WGS) entry which is preliminary data.</text>
</comment>
<keyword evidence="2" id="KW-1185">Reference proteome</keyword>
<sequence length="65" mass="7058">MPHAVKSFLQVNAVVEELALVLQLFFNDDSAVEDLCQCAPPSSESSLLFGKQFLGLNFQSIKADG</sequence>
<evidence type="ECO:0000313" key="1">
    <source>
        <dbReference type="EMBL" id="KAH3819301.1"/>
    </source>
</evidence>
<accession>A0A9D4GKY9</accession>